<dbReference type="GO" id="GO:0008757">
    <property type="term" value="F:S-adenosylmethionine-dependent methyltransferase activity"/>
    <property type="evidence" value="ECO:0007669"/>
    <property type="project" value="InterPro"/>
</dbReference>
<dbReference type="AlphaFoldDB" id="A0A1B6JUU2"/>
<protein>
    <recommendedName>
        <fullName evidence="1">Methyltransferase type 11 domain-containing protein</fullName>
    </recommendedName>
</protein>
<accession>A0A1B6JUU2</accession>
<dbReference type="EMBL" id="GECU01028078">
    <property type="protein sequence ID" value="JAS79628.1"/>
    <property type="molecule type" value="Transcribed_RNA"/>
</dbReference>
<dbReference type="PANTHER" id="PTHR43861">
    <property type="entry name" value="TRANS-ACONITATE 2-METHYLTRANSFERASE-RELATED"/>
    <property type="match status" value="1"/>
</dbReference>
<dbReference type="CDD" id="cd02440">
    <property type="entry name" value="AdoMet_MTases"/>
    <property type="match status" value="1"/>
</dbReference>
<evidence type="ECO:0000313" key="2">
    <source>
        <dbReference type="EMBL" id="JAS73797.1"/>
    </source>
</evidence>
<evidence type="ECO:0000313" key="7">
    <source>
        <dbReference type="EMBL" id="JAT06898.1"/>
    </source>
</evidence>
<dbReference type="InterPro" id="IPR013216">
    <property type="entry name" value="Methyltransf_11"/>
</dbReference>
<feature type="domain" description="Methyltransferase type 11" evidence="1">
    <location>
        <begin position="14"/>
        <end position="106"/>
    </location>
</feature>
<dbReference type="SUPFAM" id="SSF53335">
    <property type="entry name" value="S-adenosyl-L-methionine-dependent methyltransferases"/>
    <property type="match status" value="1"/>
</dbReference>
<evidence type="ECO:0000313" key="5">
    <source>
        <dbReference type="EMBL" id="JAT02760.1"/>
    </source>
</evidence>
<dbReference type="EMBL" id="GECU01000809">
    <property type="protein sequence ID" value="JAT06898.1"/>
    <property type="molecule type" value="Transcribed_RNA"/>
</dbReference>
<evidence type="ECO:0000313" key="3">
    <source>
        <dbReference type="EMBL" id="JAS79628.1"/>
    </source>
</evidence>
<sequence>MSTSLPKALWAPTGTLHTTAKIWNLGLNKIVGVDLSSNMIEYANEKFANDKIRFKTLDIATKDIKKHFPEKYFSKIFSCHCLHWIQDNKQLAQNLFTLLRPGGEFLSVMTPSSQLFLALKLLSGYEQFKQYCEDIDSVIPPLYYSRRPHMDFKKILSAQGLEVITCESRLNPVTYPNLEVMRRAFEAFNPFVKRMPEEVKEQYLDCFESLVKQRIPISESGEIHIKNPIVVTYARRPIPSWSFSGPTSHSCSSIH</sequence>
<proteinExistence type="predicted"/>
<evidence type="ECO:0000313" key="6">
    <source>
        <dbReference type="EMBL" id="JAT02972.1"/>
    </source>
</evidence>
<name>A0A1B6JUU2_9HEMI</name>
<dbReference type="Gene3D" id="3.40.50.150">
    <property type="entry name" value="Vaccinia Virus protein VP39"/>
    <property type="match status" value="1"/>
</dbReference>
<evidence type="ECO:0000259" key="1">
    <source>
        <dbReference type="Pfam" id="PF08241"/>
    </source>
</evidence>
<gene>
    <name evidence="4" type="ORF">g.35883</name>
    <name evidence="3" type="ORF">g.35885</name>
    <name evidence="7" type="ORF">g.35886</name>
    <name evidence="2" type="ORF">g.35888</name>
    <name evidence="5" type="ORF">g.35890</name>
    <name evidence="6" type="ORF">g.35891</name>
</gene>
<dbReference type="Pfam" id="PF08241">
    <property type="entry name" value="Methyltransf_11"/>
    <property type="match status" value="1"/>
</dbReference>
<dbReference type="EMBL" id="GECU01004947">
    <property type="protein sequence ID" value="JAT02760.1"/>
    <property type="molecule type" value="Transcribed_RNA"/>
</dbReference>
<dbReference type="EMBL" id="GECU01010190">
    <property type="protein sequence ID" value="JAS97516.1"/>
    <property type="molecule type" value="Transcribed_RNA"/>
</dbReference>
<organism evidence="6">
    <name type="scientific">Homalodisca liturata</name>
    <dbReference type="NCBI Taxonomy" id="320908"/>
    <lineage>
        <taxon>Eukaryota</taxon>
        <taxon>Metazoa</taxon>
        <taxon>Ecdysozoa</taxon>
        <taxon>Arthropoda</taxon>
        <taxon>Hexapoda</taxon>
        <taxon>Insecta</taxon>
        <taxon>Pterygota</taxon>
        <taxon>Neoptera</taxon>
        <taxon>Paraneoptera</taxon>
        <taxon>Hemiptera</taxon>
        <taxon>Auchenorrhyncha</taxon>
        <taxon>Membracoidea</taxon>
        <taxon>Cicadellidae</taxon>
        <taxon>Cicadellinae</taxon>
        <taxon>Proconiini</taxon>
        <taxon>Homalodisca</taxon>
    </lineage>
</organism>
<reference evidence="6" key="1">
    <citation type="submission" date="2015-11" db="EMBL/GenBank/DDBJ databases">
        <title>De novo transcriptome assembly of four potential Pierce s Disease insect vectors from Arizona vineyards.</title>
        <authorList>
            <person name="Tassone E.E."/>
        </authorList>
    </citation>
    <scope>NUCLEOTIDE SEQUENCE</scope>
</reference>
<dbReference type="InterPro" id="IPR029063">
    <property type="entry name" value="SAM-dependent_MTases_sf"/>
</dbReference>
<dbReference type="EMBL" id="GECU01033909">
    <property type="protein sequence ID" value="JAS73797.1"/>
    <property type="molecule type" value="Transcribed_RNA"/>
</dbReference>
<evidence type="ECO:0000313" key="4">
    <source>
        <dbReference type="EMBL" id="JAS97516.1"/>
    </source>
</evidence>
<dbReference type="EMBL" id="GECU01004735">
    <property type="protein sequence ID" value="JAT02972.1"/>
    <property type="molecule type" value="Transcribed_RNA"/>
</dbReference>
<dbReference type="PANTHER" id="PTHR43861:SF1">
    <property type="entry name" value="TRANS-ACONITATE 2-METHYLTRANSFERASE"/>
    <property type="match status" value="1"/>
</dbReference>